<dbReference type="AlphaFoldDB" id="A0A9Q1H1U9"/>
<organism evidence="3 4">
    <name type="scientific">Holothuria leucospilota</name>
    <name type="common">Black long sea cucumber</name>
    <name type="synonym">Mertensiothuria leucospilota</name>
    <dbReference type="NCBI Taxonomy" id="206669"/>
    <lineage>
        <taxon>Eukaryota</taxon>
        <taxon>Metazoa</taxon>
        <taxon>Echinodermata</taxon>
        <taxon>Eleutherozoa</taxon>
        <taxon>Echinozoa</taxon>
        <taxon>Holothuroidea</taxon>
        <taxon>Aspidochirotacea</taxon>
        <taxon>Aspidochirotida</taxon>
        <taxon>Holothuriidae</taxon>
        <taxon>Holothuria</taxon>
    </lineage>
</organism>
<evidence type="ECO:0000313" key="4">
    <source>
        <dbReference type="Proteomes" id="UP001152320"/>
    </source>
</evidence>
<dbReference type="OrthoDB" id="6415470at2759"/>
<reference evidence="3" key="1">
    <citation type="submission" date="2021-10" db="EMBL/GenBank/DDBJ databases">
        <title>Tropical sea cucumber genome reveals ecological adaptation and Cuvierian tubules defense mechanism.</title>
        <authorList>
            <person name="Chen T."/>
        </authorList>
    </citation>
    <scope>NUCLEOTIDE SEQUENCE</scope>
    <source>
        <strain evidence="3">Nanhai2018</strain>
        <tissue evidence="3">Muscle</tissue>
    </source>
</reference>
<comment type="caution">
    <text evidence="3">The sequence shown here is derived from an EMBL/GenBank/DDBJ whole genome shotgun (WGS) entry which is preliminary data.</text>
</comment>
<name>A0A9Q1H1U9_HOLLE</name>
<keyword evidence="4" id="KW-1185">Reference proteome</keyword>
<dbReference type="GO" id="GO:0005634">
    <property type="term" value="C:nucleus"/>
    <property type="evidence" value="ECO:0007669"/>
    <property type="project" value="TreeGrafter"/>
</dbReference>
<dbReference type="Proteomes" id="UP001152320">
    <property type="component" value="Chromosome 14"/>
</dbReference>
<evidence type="ECO:0000256" key="1">
    <source>
        <dbReference type="SAM" id="MobiDB-lite"/>
    </source>
</evidence>
<dbReference type="PROSITE" id="PS50943">
    <property type="entry name" value="HTH_CROC1"/>
    <property type="match status" value="1"/>
</dbReference>
<proteinExistence type="predicted"/>
<dbReference type="PANTHER" id="PTHR13475:SF3">
    <property type="entry name" value="NEUGRIN"/>
    <property type="match status" value="1"/>
</dbReference>
<protein>
    <submittedName>
        <fullName evidence="3">Neugrin</fullName>
    </submittedName>
</protein>
<feature type="domain" description="HTH cro/C1-type" evidence="2">
    <location>
        <begin position="195"/>
        <end position="236"/>
    </location>
</feature>
<sequence length="382" mass="44096">MAVPQYLSQWRLAVKYPHHGLFYLPHQSCGRSAASVLCRTFVYGANWFTFRSLQNGVLSCTNSTKCTPCNCAFSMKCANNGGSALRSKILYLILEKNFTTKFTVSFLSRKFSVVQSNFARSKDESPGSEAIFREELKKMKEREYMRDDINEDTTFKEWAQDYANRGNAMKYAKRAKYLGQERQERTLTWDNIDQIRFLRQEHPDEWSVSQLAKSFDVSQQTIKKILKSKFTPDAKTRQYQDKIAVRNVGKNTAIPPSHDTNTNHILLDEGSKHFSKGNPKEGSEDNNRHVDNRRNYFIKDRPSKNVLEMNLKETKALGSAGSEHWEEDEDIDLEEELEEAEAFSSLKAADFVQVYDEGIEAPKVIQRGREFYDSDGEFLFKI</sequence>
<gene>
    <name evidence="3" type="ORF">HOLleu_28255</name>
</gene>
<dbReference type="EMBL" id="JAIZAY010000014">
    <property type="protein sequence ID" value="KAJ8028981.1"/>
    <property type="molecule type" value="Genomic_DNA"/>
</dbReference>
<accession>A0A9Q1H1U9</accession>
<evidence type="ECO:0000313" key="3">
    <source>
        <dbReference type="EMBL" id="KAJ8028981.1"/>
    </source>
</evidence>
<dbReference type="PANTHER" id="PTHR13475">
    <property type="entry name" value="NEUGRIN"/>
    <property type="match status" value="1"/>
</dbReference>
<dbReference type="Pfam" id="PF06413">
    <property type="entry name" value="Neugrin"/>
    <property type="match status" value="1"/>
</dbReference>
<evidence type="ECO:0000259" key="2">
    <source>
        <dbReference type="PROSITE" id="PS50943"/>
    </source>
</evidence>
<dbReference type="InterPro" id="IPR001387">
    <property type="entry name" value="Cro/C1-type_HTH"/>
</dbReference>
<feature type="region of interest" description="Disordered" evidence="1">
    <location>
        <begin position="269"/>
        <end position="289"/>
    </location>
</feature>
<dbReference type="InterPro" id="IPR010487">
    <property type="entry name" value="NGRN/Rrg9"/>
</dbReference>